<sequence>MKEVPLNVEMELKWKNMKQKEIILEKCKYLSPIKKRKIENTFPLYLPDYKIQENERNIEKKVESEQKDRKKWKFSDIKPYILNAPFVIISYLHLFFNILIITILSYTLVAIAFGIQKDVRNRIFQRKIQISKIIEESKKNYFVNKCHPSTRVPALNKLCMEWECNMQRGIDSAEFTRIFVEVLGDVCDAFVRKFSFKTTSIFAGFFVLFLIFRNKNSKK</sequence>
<gene>
    <name evidence="3" type="ORF">CWI39_2981p0010</name>
</gene>
<feature type="transmembrane region" description="Helical" evidence="1">
    <location>
        <begin position="80"/>
        <end position="113"/>
    </location>
</feature>
<dbReference type="GO" id="GO:0055088">
    <property type="term" value="P:lipid homeostasis"/>
    <property type="evidence" value="ECO:0007669"/>
    <property type="project" value="InterPro"/>
</dbReference>
<keyword evidence="1" id="KW-0472">Membrane</keyword>
<evidence type="ECO:0000313" key="3">
    <source>
        <dbReference type="EMBL" id="TBT97385.1"/>
    </source>
</evidence>
<feature type="domain" description="Brl1/Brr6" evidence="2">
    <location>
        <begin position="88"/>
        <end position="213"/>
    </location>
</feature>
<dbReference type="PANTHER" id="PTHR28136:SF1">
    <property type="entry name" value="NUCLEUS EXPORT PROTEIN BRL1"/>
    <property type="match status" value="1"/>
</dbReference>
<evidence type="ECO:0000256" key="1">
    <source>
        <dbReference type="SAM" id="Phobius"/>
    </source>
</evidence>
<dbReference type="GO" id="GO:0031965">
    <property type="term" value="C:nuclear membrane"/>
    <property type="evidence" value="ECO:0007669"/>
    <property type="project" value="InterPro"/>
</dbReference>
<evidence type="ECO:0000313" key="4">
    <source>
        <dbReference type="Proteomes" id="UP000293045"/>
    </source>
</evidence>
<feature type="transmembrane region" description="Helical" evidence="1">
    <location>
        <begin position="194"/>
        <end position="212"/>
    </location>
</feature>
<dbReference type="InterPro" id="IPR018767">
    <property type="entry name" value="Brl1/Brr6_dom"/>
</dbReference>
<dbReference type="AlphaFoldDB" id="A0A4Q9KSD0"/>
<dbReference type="VEuPathDB" id="MicrosporidiaDB:CWI36_0244p0030"/>
<dbReference type="Proteomes" id="UP000293045">
    <property type="component" value="Unassembled WGS sequence"/>
</dbReference>
<organism evidence="3 4">
    <name type="scientific">Hamiltosporidium magnivora</name>
    <dbReference type="NCBI Taxonomy" id="148818"/>
    <lineage>
        <taxon>Eukaryota</taxon>
        <taxon>Fungi</taxon>
        <taxon>Fungi incertae sedis</taxon>
        <taxon>Microsporidia</taxon>
        <taxon>Dubosqiidae</taxon>
        <taxon>Hamiltosporidium</taxon>
    </lineage>
</organism>
<dbReference type="PANTHER" id="PTHR28136">
    <property type="entry name" value="NUCLEUS EXPORT PROTEIN BRR6"/>
    <property type="match status" value="1"/>
</dbReference>
<dbReference type="SMART" id="SM01042">
    <property type="entry name" value="Brr6_like_C_C"/>
    <property type="match status" value="1"/>
</dbReference>
<comment type="caution">
    <text evidence="3">The sequence shown here is derived from an EMBL/GenBank/DDBJ whole genome shotgun (WGS) entry which is preliminary data.</text>
</comment>
<dbReference type="InterPro" id="IPR040202">
    <property type="entry name" value="Brl1/Brr6"/>
</dbReference>
<accession>A0A4Q9KSD0</accession>
<evidence type="ECO:0000259" key="2">
    <source>
        <dbReference type="SMART" id="SM01042"/>
    </source>
</evidence>
<name>A0A4Q9KSD0_9MICR</name>
<protein>
    <submittedName>
        <fullName evidence="3">Di-sulfide bridge nucleocytoplasmic transport protein</fullName>
    </submittedName>
</protein>
<dbReference type="Pfam" id="PF10104">
    <property type="entry name" value="Brr6_like_C_C"/>
    <property type="match status" value="1"/>
</dbReference>
<reference evidence="3 4" key="1">
    <citation type="submission" date="2017-12" db="EMBL/GenBank/DDBJ databases">
        <authorList>
            <person name="Pombert J.-F."/>
            <person name="Haag K.L."/>
            <person name="Ebert D."/>
        </authorList>
    </citation>
    <scope>NUCLEOTIDE SEQUENCE [LARGE SCALE GENOMIC DNA]</scope>
    <source>
        <strain evidence="3">IL-BN-2</strain>
    </source>
</reference>
<keyword evidence="1" id="KW-1133">Transmembrane helix</keyword>
<dbReference type="EMBL" id="PIXR01002981">
    <property type="protein sequence ID" value="TBT97385.1"/>
    <property type="molecule type" value="Genomic_DNA"/>
</dbReference>
<keyword evidence="1" id="KW-0812">Transmembrane</keyword>
<dbReference type="GO" id="GO:0006998">
    <property type="term" value="P:nuclear envelope organization"/>
    <property type="evidence" value="ECO:0007669"/>
    <property type="project" value="InterPro"/>
</dbReference>
<dbReference type="VEuPathDB" id="MicrosporidiaDB:CWI39_2981p0010"/>
<proteinExistence type="predicted"/>